<dbReference type="Gene3D" id="3.40.50.2000">
    <property type="entry name" value="Glycogen Phosphorylase B"/>
    <property type="match status" value="1"/>
</dbReference>
<dbReference type="Gramene" id="rna-CFP56_07321">
    <property type="protein sequence ID" value="cds-POF23409.1"/>
    <property type="gene ID" value="gene-CFP56_07321"/>
</dbReference>
<name>A0AAW0JBD1_QUESU</name>
<evidence type="ECO:0000313" key="2">
    <source>
        <dbReference type="Proteomes" id="UP000237347"/>
    </source>
</evidence>
<proteinExistence type="predicted"/>
<dbReference type="PANTHER" id="PTHR48045">
    <property type="entry name" value="UDP-GLYCOSYLTRANSFERASE 72B1"/>
    <property type="match status" value="1"/>
</dbReference>
<reference evidence="1 2" key="1">
    <citation type="journal article" date="2018" name="Sci. Data">
        <title>The draft genome sequence of cork oak.</title>
        <authorList>
            <person name="Ramos A.M."/>
            <person name="Usie A."/>
            <person name="Barbosa P."/>
            <person name="Barros P.M."/>
            <person name="Capote T."/>
            <person name="Chaves I."/>
            <person name="Simoes F."/>
            <person name="Abreu I."/>
            <person name="Carrasquinho I."/>
            <person name="Faro C."/>
            <person name="Guimaraes J.B."/>
            <person name="Mendonca D."/>
            <person name="Nobrega F."/>
            <person name="Rodrigues L."/>
            <person name="Saibo N.J.M."/>
            <person name="Varela M.C."/>
            <person name="Egas C."/>
            <person name="Matos J."/>
            <person name="Miguel C.M."/>
            <person name="Oliveira M.M."/>
            <person name="Ricardo C.P."/>
            <person name="Goncalves S."/>
        </authorList>
    </citation>
    <scope>NUCLEOTIDE SEQUENCE [LARGE SCALE GENOMIC DNA]</scope>
    <source>
        <strain evidence="2">cv. HL8</strain>
    </source>
</reference>
<dbReference type="Proteomes" id="UP000237347">
    <property type="component" value="Unassembled WGS sequence"/>
</dbReference>
<dbReference type="EMBL" id="PKMF04000620">
    <property type="protein sequence ID" value="KAK7823912.1"/>
    <property type="molecule type" value="Genomic_DNA"/>
</dbReference>
<keyword evidence="2" id="KW-1185">Reference proteome</keyword>
<evidence type="ECO:0000313" key="1">
    <source>
        <dbReference type="EMBL" id="KAK7823912.1"/>
    </source>
</evidence>
<dbReference type="SUPFAM" id="SSF53756">
    <property type="entry name" value="UDP-Glycosyltransferase/glycogen phosphorylase"/>
    <property type="match status" value="1"/>
</dbReference>
<sequence length="111" mass="12344">MTRSLPPLRDVLTSLVATTWLVALVVDLFGTNALDVAKEFNVSPYIFYPTNAMVVSLVLHLPKLDETVSCECRDLPELVKLPENVATIRSSQNLHLVVLIIPFILLQLSTK</sequence>
<comment type="caution">
    <text evidence="1">The sequence shown here is derived from an EMBL/GenBank/DDBJ whole genome shotgun (WGS) entry which is preliminary data.</text>
</comment>
<dbReference type="AlphaFoldDB" id="A0AAW0JBD1"/>
<gene>
    <name evidence="1" type="primary">AS_4</name>
    <name evidence="1" type="ORF">CFP56_035034</name>
</gene>
<dbReference type="PANTHER" id="PTHR48045:SF11">
    <property type="entry name" value="UDP-GLYCOSYLTRANSFERASE 72B1"/>
    <property type="match status" value="1"/>
</dbReference>
<protein>
    <submittedName>
        <fullName evidence="1">Hydroquinone glucosyltransferase</fullName>
    </submittedName>
</protein>
<accession>A0AAW0JBD1</accession>
<organism evidence="1 2">
    <name type="scientific">Quercus suber</name>
    <name type="common">Cork oak</name>
    <dbReference type="NCBI Taxonomy" id="58331"/>
    <lineage>
        <taxon>Eukaryota</taxon>
        <taxon>Viridiplantae</taxon>
        <taxon>Streptophyta</taxon>
        <taxon>Embryophyta</taxon>
        <taxon>Tracheophyta</taxon>
        <taxon>Spermatophyta</taxon>
        <taxon>Magnoliopsida</taxon>
        <taxon>eudicotyledons</taxon>
        <taxon>Gunneridae</taxon>
        <taxon>Pentapetalae</taxon>
        <taxon>rosids</taxon>
        <taxon>fabids</taxon>
        <taxon>Fagales</taxon>
        <taxon>Fagaceae</taxon>
        <taxon>Quercus</taxon>
    </lineage>
</organism>